<keyword evidence="8" id="KW-1185">Reference proteome</keyword>
<dbReference type="PANTHER" id="PTHR12221:SF6">
    <property type="entry name" value="PESCADILLO HOMOLOG"/>
    <property type="match status" value="1"/>
</dbReference>
<dbReference type="eggNOG" id="KOG2481">
    <property type="taxonomic scope" value="Eukaryota"/>
</dbReference>
<dbReference type="SMART" id="SM00292">
    <property type="entry name" value="BRCT"/>
    <property type="match status" value="1"/>
</dbReference>
<protein>
    <recommendedName>
        <fullName evidence="4">Pescadillo homolog</fullName>
    </recommendedName>
</protein>
<name>A0A0D2VJ98_CAPO3</name>
<keyword evidence="2 4" id="KW-0698">rRNA processing</keyword>
<comment type="function">
    <text evidence="4">Required for maturation of ribosomal RNAs and formation of the large ribosomal subunit.</text>
</comment>
<dbReference type="GO" id="GO:0070545">
    <property type="term" value="C:PeBoW complex"/>
    <property type="evidence" value="ECO:0007669"/>
    <property type="project" value="TreeGrafter"/>
</dbReference>
<dbReference type="Proteomes" id="UP000008743">
    <property type="component" value="Unassembled WGS sequence"/>
</dbReference>
<feature type="domain" description="BRCT" evidence="6">
    <location>
        <begin position="340"/>
        <end position="433"/>
    </location>
</feature>
<organism evidence="7 8">
    <name type="scientific">Capsaspora owczarzaki (strain ATCC 30864)</name>
    <dbReference type="NCBI Taxonomy" id="595528"/>
    <lineage>
        <taxon>Eukaryota</taxon>
        <taxon>Filasterea</taxon>
        <taxon>Capsaspora</taxon>
    </lineage>
</organism>
<evidence type="ECO:0000256" key="1">
    <source>
        <dbReference type="ARBA" id="ARBA00022517"/>
    </source>
</evidence>
<dbReference type="EMBL" id="KE346361">
    <property type="protein sequence ID" value="KJE90042.1"/>
    <property type="molecule type" value="Genomic_DNA"/>
</dbReference>
<dbReference type="FunFam" id="3.40.50.10190:FF:000002">
    <property type="entry name" value="Pescadillo homolog"/>
    <property type="match status" value="1"/>
</dbReference>
<feature type="region of interest" description="Disordered" evidence="5">
    <location>
        <begin position="611"/>
        <end position="641"/>
    </location>
</feature>
<evidence type="ECO:0000313" key="8">
    <source>
        <dbReference type="Proteomes" id="UP000008743"/>
    </source>
</evidence>
<evidence type="ECO:0000259" key="6">
    <source>
        <dbReference type="PROSITE" id="PS50172"/>
    </source>
</evidence>
<comment type="subcellular location">
    <subcellularLocation>
        <location evidence="4">Nucleus</location>
        <location evidence="4">Nucleolus</location>
    </subcellularLocation>
    <subcellularLocation>
        <location evidence="4">Nucleus</location>
        <location evidence="4">Nucleoplasm</location>
    </subcellularLocation>
</comment>
<dbReference type="HAMAP" id="MF_03028">
    <property type="entry name" value="Pescadillo"/>
    <property type="match status" value="1"/>
</dbReference>
<feature type="compositionally biased region" description="Acidic residues" evidence="5">
    <location>
        <begin position="462"/>
        <end position="499"/>
    </location>
</feature>
<feature type="region of interest" description="Disordered" evidence="5">
    <location>
        <begin position="441"/>
        <end position="572"/>
    </location>
</feature>
<dbReference type="AlphaFoldDB" id="A0A0D2VJ98"/>
<comment type="similarity">
    <text evidence="4">Belongs to the pescadillo family.</text>
</comment>
<dbReference type="GO" id="GO:0030687">
    <property type="term" value="C:preribosome, large subunit precursor"/>
    <property type="evidence" value="ECO:0007669"/>
    <property type="project" value="UniProtKB-UniRule"/>
</dbReference>
<reference evidence="8" key="1">
    <citation type="submission" date="2011-02" db="EMBL/GenBank/DDBJ databases">
        <title>The Genome Sequence of Capsaspora owczarzaki ATCC 30864.</title>
        <authorList>
            <person name="Russ C."/>
            <person name="Cuomo C."/>
            <person name="Burger G."/>
            <person name="Gray M.W."/>
            <person name="Holland P.W.H."/>
            <person name="King N."/>
            <person name="Lang F.B.F."/>
            <person name="Roger A.J."/>
            <person name="Ruiz-Trillo I."/>
            <person name="Young S.K."/>
            <person name="Zeng Q."/>
            <person name="Gargeya S."/>
            <person name="Alvarado L."/>
            <person name="Berlin A."/>
            <person name="Chapman S.B."/>
            <person name="Chen Z."/>
            <person name="Freedman E."/>
            <person name="Gellesch M."/>
            <person name="Goldberg J."/>
            <person name="Griggs A."/>
            <person name="Gujja S."/>
            <person name="Heilman E."/>
            <person name="Heiman D."/>
            <person name="Howarth C."/>
            <person name="Mehta T."/>
            <person name="Neiman D."/>
            <person name="Pearson M."/>
            <person name="Roberts A."/>
            <person name="Saif S."/>
            <person name="Shea T."/>
            <person name="Shenoy N."/>
            <person name="Sisk P."/>
            <person name="Stolte C."/>
            <person name="Sykes S."/>
            <person name="White J."/>
            <person name="Yandava C."/>
            <person name="Haas B."/>
            <person name="Nusbaum C."/>
            <person name="Birren B."/>
        </authorList>
    </citation>
    <scope>NUCLEOTIDE SEQUENCE</scope>
    <source>
        <strain evidence="8">ATCC 30864</strain>
    </source>
</reference>
<dbReference type="InterPro" id="IPR001357">
    <property type="entry name" value="BRCT_dom"/>
</dbReference>
<dbReference type="CDD" id="cd17709">
    <property type="entry name" value="BRCT_pescadillo_like"/>
    <property type="match status" value="1"/>
</dbReference>
<dbReference type="PROSITE" id="PS50172">
    <property type="entry name" value="BRCT"/>
    <property type="match status" value="1"/>
</dbReference>
<dbReference type="GO" id="GO:0000463">
    <property type="term" value="P:maturation of LSU-rRNA from tricistronic rRNA transcript (SSU-rRNA, 5.8S rRNA, LSU-rRNA)"/>
    <property type="evidence" value="ECO:0007669"/>
    <property type="project" value="UniProtKB-UniRule"/>
</dbReference>
<dbReference type="SUPFAM" id="SSF52113">
    <property type="entry name" value="BRCT domain"/>
    <property type="match status" value="1"/>
</dbReference>
<evidence type="ECO:0000256" key="4">
    <source>
        <dbReference type="HAMAP-Rule" id="MF_03028"/>
    </source>
</evidence>
<sequence length="641" mass="72415">MKEKKKAESGAAINFISRNAALKKLQLKLADFRRLCILKGVYPREPRNKKKASGTGSTANKTYYLAKDIAFLAHEPILNKFREFKVFVRKLRKAIGRKEFDVADRVKAAKPVYTLDHIVRERYPSFVDALRDLDDALCMVFLFARMPRTNRIRSEVVDRCNRLAHEFESYIVRSRSLRKVFLSIKGIYYQAEVMGAPLTWLVPHQFSQKIPADVDFRIMLTFLEFHMTLLGFVNFRLYHSINVSYPPRLDETKDAGASGISALILEPLTADASAAATSSAMERIASLGKALSNIHEDADVDANENDATRMQIDESFAAADAGEDAQLIGQQVKEQKLLEASKRLFEPCRFYVSREVPRGVVELIIRSFGGQVSWDSSIAGGAPYDESDSGITHQIVDRPQRGPAIPGRRYVQPQWIFDCVNAHRLLDATLYSPGRALPPHLSPFVSESEGDYVPPEKRNLMTEEDEEHEEIEDDSADEDIDEDEDEEDEEEAEDDEDESPAPAKKAAKGAAAPKRVSAKRGHHEVEEDEDDEEAEYQRELEAESKGVAFSSAAAKPKSKGKKSQAAADEAKEQEELAKILMPKKHRRLYNRIMYSKNKKQEEVDKLHAKRLEYNAQQDQKAQNQAAKKAAKHAQKKSRQSE</sequence>
<dbReference type="FunCoup" id="A0A0D2VJ98">
    <property type="interactions" value="707"/>
</dbReference>
<evidence type="ECO:0000256" key="3">
    <source>
        <dbReference type="ARBA" id="ARBA00023242"/>
    </source>
</evidence>
<dbReference type="PhylomeDB" id="A0A0D2VJ98"/>
<dbReference type="GO" id="GO:0043021">
    <property type="term" value="F:ribonucleoprotein complex binding"/>
    <property type="evidence" value="ECO:0007669"/>
    <property type="project" value="UniProtKB-UniRule"/>
</dbReference>
<dbReference type="InParanoid" id="A0A0D2VJ98"/>
<dbReference type="GO" id="GO:0005654">
    <property type="term" value="C:nucleoplasm"/>
    <property type="evidence" value="ECO:0007669"/>
    <property type="project" value="UniProtKB-SubCell"/>
</dbReference>
<dbReference type="PANTHER" id="PTHR12221">
    <property type="entry name" value="PESCADILLO - RELATED"/>
    <property type="match status" value="1"/>
</dbReference>
<dbReference type="Pfam" id="PF16589">
    <property type="entry name" value="BRCT_2"/>
    <property type="match status" value="1"/>
</dbReference>
<keyword evidence="1 4" id="KW-0690">Ribosome biogenesis</keyword>
<feature type="compositionally biased region" description="Low complexity" evidence="5">
    <location>
        <begin position="615"/>
        <end position="627"/>
    </location>
</feature>
<dbReference type="GO" id="GO:0000466">
    <property type="term" value="P:maturation of 5.8S rRNA from tricistronic rRNA transcript (SSU-rRNA, 5.8S rRNA, LSU-rRNA)"/>
    <property type="evidence" value="ECO:0007669"/>
    <property type="project" value="UniProtKB-UniRule"/>
</dbReference>
<feature type="compositionally biased region" description="Low complexity" evidence="5">
    <location>
        <begin position="500"/>
        <end position="514"/>
    </location>
</feature>
<gene>
    <name evidence="7" type="ORF">CAOG_008507</name>
</gene>
<evidence type="ECO:0000256" key="2">
    <source>
        <dbReference type="ARBA" id="ARBA00022552"/>
    </source>
</evidence>
<evidence type="ECO:0000256" key="5">
    <source>
        <dbReference type="SAM" id="MobiDB-lite"/>
    </source>
</evidence>
<evidence type="ECO:0000313" key="7">
    <source>
        <dbReference type="EMBL" id="KJE90042.1"/>
    </source>
</evidence>
<proteinExistence type="inferred from homology"/>
<dbReference type="OrthoDB" id="10264910at2759"/>
<dbReference type="InterPro" id="IPR036420">
    <property type="entry name" value="BRCT_dom_sf"/>
</dbReference>
<dbReference type="Gene3D" id="3.40.50.10190">
    <property type="entry name" value="BRCT domain"/>
    <property type="match status" value="1"/>
</dbReference>
<dbReference type="STRING" id="595528.A0A0D2VJ98"/>
<feature type="compositionally biased region" description="Basic residues" evidence="5">
    <location>
        <begin position="628"/>
        <end position="641"/>
    </location>
</feature>
<dbReference type="Pfam" id="PF06732">
    <property type="entry name" value="Pescadillo_N"/>
    <property type="match status" value="1"/>
</dbReference>
<dbReference type="InterPro" id="IPR010613">
    <property type="entry name" value="PES"/>
</dbReference>
<keyword evidence="3 4" id="KW-0539">Nucleus</keyword>
<accession>A0A0D2VJ98</accession>
<dbReference type="GO" id="GO:0003723">
    <property type="term" value="F:RNA binding"/>
    <property type="evidence" value="ECO:0007669"/>
    <property type="project" value="TreeGrafter"/>
</dbReference>
<feature type="compositionally biased region" description="Basic and acidic residues" evidence="5">
    <location>
        <begin position="535"/>
        <end position="544"/>
    </location>
</feature>